<dbReference type="PANTHER" id="PTHR38731:SF3">
    <property type="entry name" value="BLL6125 PROTEIN"/>
    <property type="match status" value="1"/>
</dbReference>
<sequence>MPSLFRHIFALMTVIAVLAPAMAAGDPPARVGRLSLVDGSVTYRGGQQDAGGPALVNWPVSSGAIIDTGRGARAETWIGSTAYRLGSDSQAEFATVDDRSVNLLLHGGTLAVTIRDRDQADDLAVTTPAGQVRFSGTGRYRLEVAPDRTTIAAQSGSAEIFANERPVTLRAGEMVTIDDRGVLTIEAARYGGDFDAWVSARDNREKSAQARRNVSPYMTGYDDLDSHGDWSTAADYGTVWYPRAVTADWAPYRYGRWAWVAPWGWTWVDAAPWGFAPFHYGRWVQVRGRWGWAPGAYIARPVYAPALVGWVGNPGWSAGFSSGSSPAVGWFPLAPREVYVPAYRTSPTYIRQVNVTHVTNAADIDHALRPDYRPNYAHHGQPHAVTVVPTSMLRDGRPIDRAAIRPHDRHELGQAPAAARAPGSEWLAPGAGAARPGRRMDEERRPSAPLPGLSERTPQPAMRAPQASPETQQPVRMPESGARLPGQDASRVTPNDGRNLENRGRFPFQEERQPGRAVPGPSAIPEAPRVEQRSRQTPMPPLSPAPELSRPAPPPMREMQQPAATALEQRRETFRQAPPQERPAMPMVRETGRSMQTPSASGPMREMPQPAPAPREPRRESMPHERAAAPIVREAPRPMPPPPAPMREMSRPEARPAGQADRDRGGNPGHSEHRGERGMQ</sequence>
<dbReference type="InterPro" id="IPR046535">
    <property type="entry name" value="DUF6600"/>
</dbReference>
<proteinExistence type="predicted"/>
<protein>
    <submittedName>
        <fullName evidence="3">FecR domain-containing protein</fullName>
    </submittedName>
</protein>
<gene>
    <name evidence="3" type="ORF">IPN75_16140</name>
</gene>
<evidence type="ECO:0000256" key="2">
    <source>
        <dbReference type="SAM" id="SignalP"/>
    </source>
</evidence>
<evidence type="ECO:0000256" key="1">
    <source>
        <dbReference type="SAM" id="MobiDB-lite"/>
    </source>
</evidence>
<evidence type="ECO:0000313" key="4">
    <source>
        <dbReference type="Proteomes" id="UP000808146"/>
    </source>
</evidence>
<feature type="compositionally biased region" description="Basic and acidic residues" evidence="1">
    <location>
        <begin position="615"/>
        <end position="627"/>
    </location>
</feature>
<feature type="compositionally biased region" description="Basic and acidic residues" evidence="1">
    <location>
        <begin position="498"/>
        <end position="514"/>
    </location>
</feature>
<organism evidence="3 4">
    <name type="scientific">Candidatus Dechloromonas phosphorivorans</name>
    <dbReference type="NCBI Taxonomy" id="2899244"/>
    <lineage>
        <taxon>Bacteria</taxon>
        <taxon>Pseudomonadati</taxon>
        <taxon>Pseudomonadota</taxon>
        <taxon>Betaproteobacteria</taxon>
        <taxon>Rhodocyclales</taxon>
        <taxon>Azonexaceae</taxon>
        <taxon>Dechloromonas</taxon>
    </lineage>
</organism>
<evidence type="ECO:0000313" key="3">
    <source>
        <dbReference type="EMBL" id="MBK8891794.1"/>
    </source>
</evidence>
<keyword evidence="2" id="KW-0732">Signal</keyword>
<reference evidence="3" key="1">
    <citation type="submission" date="2020-10" db="EMBL/GenBank/DDBJ databases">
        <title>Connecting structure to function with the recovery of over 1000 high-quality activated sludge metagenome-assembled genomes encoding full-length rRNA genes using long-read sequencing.</title>
        <authorList>
            <person name="Singleton C.M."/>
            <person name="Petriglieri F."/>
            <person name="Kristensen J.M."/>
            <person name="Kirkegaard R.H."/>
            <person name="Michaelsen T.Y."/>
            <person name="Andersen M.H."/>
            <person name="Karst S.M."/>
            <person name="Dueholm M.S."/>
            <person name="Nielsen P.H."/>
            <person name="Albertsen M."/>
        </authorList>
    </citation>
    <scope>NUCLEOTIDE SEQUENCE</scope>
    <source>
        <strain evidence="3">OdNE_18-Q3-R46-58_BAT3C.305</strain>
    </source>
</reference>
<accession>A0A9D7LSS9</accession>
<comment type="caution">
    <text evidence="3">The sequence shown here is derived from an EMBL/GenBank/DDBJ whole genome shotgun (WGS) entry which is preliminary data.</text>
</comment>
<name>A0A9D7LSS9_9RHOO</name>
<dbReference type="PANTHER" id="PTHR38731">
    <property type="entry name" value="LIPL45-RELATED LIPOPROTEIN-RELATED"/>
    <property type="match status" value="1"/>
</dbReference>
<feature type="chain" id="PRO_5039352303" evidence="2">
    <location>
        <begin position="24"/>
        <end position="680"/>
    </location>
</feature>
<dbReference type="Pfam" id="PF20245">
    <property type="entry name" value="DUF6600"/>
    <property type="match status" value="1"/>
</dbReference>
<feature type="signal peptide" evidence="2">
    <location>
        <begin position="1"/>
        <end position="23"/>
    </location>
</feature>
<feature type="compositionally biased region" description="Basic and acidic residues" evidence="1">
    <location>
        <begin position="648"/>
        <end position="680"/>
    </location>
</feature>
<dbReference type="Proteomes" id="UP000808146">
    <property type="component" value="Unassembled WGS sequence"/>
</dbReference>
<dbReference type="AlphaFoldDB" id="A0A9D7LSS9"/>
<dbReference type="EMBL" id="JADKBR010000019">
    <property type="protein sequence ID" value="MBK8891794.1"/>
    <property type="molecule type" value="Genomic_DNA"/>
</dbReference>
<feature type="region of interest" description="Disordered" evidence="1">
    <location>
        <begin position="405"/>
        <end position="680"/>
    </location>
</feature>